<reference evidence="1 2" key="1">
    <citation type="submission" date="2018-08" db="EMBL/GenBank/DDBJ databases">
        <title>Genomic Encyclopedia of Archaeal and Bacterial Type Strains, Phase II (KMG-II): from individual species to whole genera.</title>
        <authorList>
            <person name="Goeker M."/>
        </authorList>
    </citation>
    <scope>NUCLEOTIDE SEQUENCE [LARGE SCALE GENOMIC DNA]</scope>
    <source>
        <strain evidence="1 2">DSM 17099</strain>
    </source>
</reference>
<sequence>MRDYILRVPADMDLSQRTPLKNAVAALFGDRYEAGRPRYLFSPDPLVMDGPWVRVRACIGAAPEVARGFVAEAATPMLDAGRKIEAAAWVAMKARVFRKESDLKDRVLAGLARYRDVFAPAVDLADYSVDPDIGIARMERGRERFGRAYGRISFSGTITNEPVLMALLTAGIGAAKAYGFGLVSIMNREDDLD</sequence>
<proteinExistence type="predicted"/>
<dbReference type="RefSeq" id="WP_116221166.1">
    <property type="nucleotide sequence ID" value="NZ_CP038196.1"/>
</dbReference>
<organism evidence="1 2">
    <name type="scientific">Paracoccus versutus</name>
    <name type="common">Thiobacillus versutus</name>
    <dbReference type="NCBI Taxonomy" id="34007"/>
    <lineage>
        <taxon>Bacteria</taxon>
        <taxon>Pseudomonadati</taxon>
        <taxon>Pseudomonadota</taxon>
        <taxon>Alphaproteobacteria</taxon>
        <taxon>Rhodobacterales</taxon>
        <taxon>Paracoccaceae</taxon>
        <taxon>Paracoccus</taxon>
    </lineage>
</organism>
<dbReference type="SUPFAM" id="SSF117987">
    <property type="entry name" value="CRISPR-associated protein"/>
    <property type="match status" value="1"/>
</dbReference>
<accession>A0A3D9XTD3</accession>
<dbReference type="EMBL" id="QTUJ01000001">
    <property type="protein sequence ID" value="REF72951.1"/>
    <property type="molecule type" value="Genomic_DNA"/>
</dbReference>
<dbReference type="Proteomes" id="UP000256941">
    <property type="component" value="Unassembled WGS sequence"/>
</dbReference>
<dbReference type="AlphaFoldDB" id="A0A3D9XTD3"/>
<dbReference type="Gene3D" id="3.30.70.1210">
    <property type="entry name" value="Crispr-associated protein, domain 2"/>
    <property type="match status" value="1"/>
</dbReference>
<dbReference type="Pfam" id="PF08798">
    <property type="entry name" value="CRISPR_assoc"/>
    <property type="match status" value="1"/>
</dbReference>
<evidence type="ECO:0000313" key="1">
    <source>
        <dbReference type="EMBL" id="REF72951.1"/>
    </source>
</evidence>
<name>A0A3D9XTD3_PARVE</name>
<gene>
    <name evidence="1" type="ORF">BDD41_1450</name>
</gene>
<comment type="caution">
    <text evidence="1">The sequence shown here is derived from an EMBL/GenBank/DDBJ whole genome shotgun (WGS) entry which is preliminary data.</text>
</comment>
<evidence type="ECO:0000313" key="2">
    <source>
        <dbReference type="Proteomes" id="UP000256941"/>
    </source>
</evidence>
<protein>
    <submittedName>
        <fullName evidence="1">CRISPR-associated protein Cse3 family</fullName>
    </submittedName>
</protein>
<dbReference type="InterPro" id="IPR010179">
    <property type="entry name" value="CRISPR-assoc_prot_Cse3"/>
</dbReference>